<keyword evidence="2" id="KW-1185">Reference proteome</keyword>
<protein>
    <submittedName>
        <fullName evidence="1">Uncharacterized protein</fullName>
    </submittedName>
</protein>
<sequence>FWVCCGGLGRGRWGRDGKLTRPRELWMDIRSWFFMFFSDKKGNVQILLAAASFLFESPVSDQRGEKKVKKAGLTQKHLELDLYLLSRGWDWSNLPKMFNAQITEDACNREQVNSETDATLCKISRQFCS</sequence>
<evidence type="ECO:0000313" key="1">
    <source>
        <dbReference type="EMBL" id="GCC43743.1"/>
    </source>
</evidence>
<accession>A0A401TMA1</accession>
<name>A0A401TMA1_CHIPU</name>
<gene>
    <name evidence="1" type="ORF">chiPu_0027755</name>
</gene>
<organism evidence="1 2">
    <name type="scientific">Chiloscyllium punctatum</name>
    <name type="common">Brownbanded bambooshark</name>
    <name type="synonym">Hemiscyllium punctatum</name>
    <dbReference type="NCBI Taxonomy" id="137246"/>
    <lineage>
        <taxon>Eukaryota</taxon>
        <taxon>Metazoa</taxon>
        <taxon>Chordata</taxon>
        <taxon>Craniata</taxon>
        <taxon>Vertebrata</taxon>
        <taxon>Chondrichthyes</taxon>
        <taxon>Elasmobranchii</taxon>
        <taxon>Galeomorphii</taxon>
        <taxon>Galeoidea</taxon>
        <taxon>Orectolobiformes</taxon>
        <taxon>Hemiscylliidae</taxon>
        <taxon>Chiloscyllium</taxon>
    </lineage>
</organism>
<evidence type="ECO:0000313" key="2">
    <source>
        <dbReference type="Proteomes" id="UP000287033"/>
    </source>
</evidence>
<reference evidence="1 2" key="1">
    <citation type="journal article" date="2018" name="Nat. Ecol. Evol.">
        <title>Shark genomes provide insights into elasmobranch evolution and the origin of vertebrates.</title>
        <authorList>
            <person name="Hara Y"/>
            <person name="Yamaguchi K"/>
            <person name="Onimaru K"/>
            <person name="Kadota M"/>
            <person name="Koyanagi M"/>
            <person name="Keeley SD"/>
            <person name="Tatsumi K"/>
            <person name="Tanaka K"/>
            <person name="Motone F"/>
            <person name="Kageyama Y"/>
            <person name="Nozu R"/>
            <person name="Adachi N"/>
            <person name="Nishimura O"/>
            <person name="Nakagawa R"/>
            <person name="Tanegashima C"/>
            <person name="Kiyatake I"/>
            <person name="Matsumoto R"/>
            <person name="Murakumo K"/>
            <person name="Nishida K"/>
            <person name="Terakita A"/>
            <person name="Kuratani S"/>
            <person name="Sato K"/>
            <person name="Hyodo S Kuraku.S."/>
        </authorList>
    </citation>
    <scope>NUCLEOTIDE SEQUENCE [LARGE SCALE GENOMIC DNA]</scope>
</reference>
<comment type="caution">
    <text evidence="1">The sequence shown here is derived from an EMBL/GenBank/DDBJ whole genome shotgun (WGS) entry which is preliminary data.</text>
</comment>
<proteinExistence type="predicted"/>
<dbReference type="AlphaFoldDB" id="A0A401TMA1"/>
<feature type="non-terminal residue" evidence="1">
    <location>
        <position position="1"/>
    </location>
</feature>
<dbReference type="EMBL" id="BEZZ01112867">
    <property type="protein sequence ID" value="GCC43743.1"/>
    <property type="molecule type" value="Genomic_DNA"/>
</dbReference>
<dbReference type="Proteomes" id="UP000287033">
    <property type="component" value="Unassembled WGS sequence"/>
</dbReference>